<dbReference type="Pfam" id="PF02330">
    <property type="entry name" value="MAM33"/>
    <property type="match status" value="1"/>
</dbReference>
<accession>A0A9P5XZT8</accession>
<feature type="region of interest" description="Disordered" evidence="1">
    <location>
        <begin position="138"/>
        <end position="157"/>
    </location>
</feature>
<dbReference type="PANTHER" id="PTHR10826">
    <property type="entry name" value="COMPLEMENT COMPONENT 1"/>
    <property type="match status" value="1"/>
</dbReference>
<comment type="caution">
    <text evidence="2">The sequence shown here is derived from an EMBL/GenBank/DDBJ whole genome shotgun (WGS) entry which is preliminary data.</text>
</comment>
<dbReference type="Gene3D" id="3.10.280.10">
    <property type="entry name" value="Mitochondrial glycoprotein"/>
    <property type="match status" value="1"/>
</dbReference>
<dbReference type="AlphaFoldDB" id="A0A9P5XZT8"/>
<dbReference type="GO" id="GO:0042256">
    <property type="term" value="P:cytosolic ribosome assembly"/>
    <property type="evidence" value="ECO:0007669"/>
    <property type="project" value="TreeGrafter"/>
</dbReference>
<proteinExistence type="predicted"/>
<dbReference type="Proteomes" id="UP000807353">
    <property type="component" value="Unassembled WGS sequence"/>
</dbReference>
<dbReference type="GO" id="GO:0005759">
    <property type="term" value="C:mitochondrial matrix"/>
    <property type="evidence" value="ECO:0007669"/>
    <property type="project" value="InterPro"/>
</dbReference>
<dbReference type="EMBL" id="MU150312">
    <property type="protein sequence ID" value="KAF9459642.1"/>
    <property type="molecule type" value="Genomic_DNA"/>
</dbReference>
<dbReference type="InterPro" id="IPR003428">
    <property type="entry name" value="MAM33"/>
</dbReference>
<keyword evidence="3" id="KW-1185">Reference proteome</keyword>
<sequence length="274" mass="30271">MSTIRALRQLTASSSRAFAATRQLPGTVARPLAHAARVSAGAAQVSARAFSGSAARLGEGTSDIAFSQKLQEELNYEKEANAELAETPEFLKAFQQQGIWQIDDTPGNDEVVLTRKFGNENIRMMFSIADIEDGAQEDFENPESESEGQDGAEEPINSYPIRTSLSITKTTGPGCINVDMVCQDGHFIVENVSFYKDASIGTDLTAEADWKRRGIYIGPQFDTLDVGVQEEFEKYLQERGVNEHVALFIPEYAEHKEQGEYVKWLGNVKAFVDM</sequence>
<dbReference type="PANTHER" id="PTHR10826:SF1">
    <property type="entry name" value="COMPLEMENT COMPONENT 1 Q SUBCOMPONENT-BINDING PROTEIN, MITOCHONDRIAL"/>
    <property type="match status" value="1"/>
</dbReference>
<organism evidence="2 3">
    <name type="scientific">Collybia nuda</name>
    <dbReference type="NCBI Taxonomy" id="64659"/>
    <lineage>
        <taxon>Eukaryota</taxon>
        <taxon>Fungi</taxon>
        <taxon>Dikarya</taxon>
        <taxon>Basidiomycota</taxon>
        <taxon>Agaricomycotina</taxon>
        <taxon>Agaricomycetes</taxon>
        <taxon>Agaricomycetidae</taxon>
        <taxon>Agaricales</taxon>
        <taxon>Tricholomatineae</taxon>
        <taxon>Clitocybaceae</taxon>
        <taxon>Collybia</taxon>
    </lineage>
</organism>
<name>A0A9P5XZT8_9AGAR</name>
<dbReference type="InterPro" id="IPR036561">
    <property type="entry name" value="MAM33_sf"/>
</dbReference>
<evidence type="ECO:0000313" key="3">
    <source>
        <dbReference type="Proteomes" id="UP000807353"/>
    </source>
</evidence>
<dbReference type="OrthoDB" id="278212at2759"/>
<evidence type="ECO:0000313" key="2">
    <source>
        <dbReference type="EMBL" id="KAF9459642.1"/>
    </source>
</evidence>
<evidence type="ECO:0000256" key="1">
    <source>
        <dbReference type="SAM" id="MobiDB-lite"/>
    </source>
</evidence>
<reference evidence="2" key="1">
    <citation type="submission" date="2020-11" db="EMBL/GenBank/DDBJ databases">
        <authorList>
            <consortium name="DOE Joint Genome Institute"/>
            <person name="Ahrendt S."/>
            <person name="Riley R."/>
            <person name="Andreopoulos W."/>
            <person name="Labutti K."/>
            <person name="Pangilinan J."/>
            <person name="Ruiz-Duenas F.J."/>
            <person name="Barrasa J.M."/>
            <person name="Sanchez-Garcia M."/>
            <person name="Camarero S."/>
            <person name="Miyauchi S."/>
            <person name="Serrano A."/>
            <person name="Linde D."/>
            <person name="Babiker R."/>
            <person name="Drula E."/>
            <person name="Ayuso-Fernandez I."/>
            <person name="Pacheco R."/>
            <person name="Padilla G."/>
            <person name="Ferreira P."/>
            <person name="Barriuso J."/>
            <person name="Kellner H."/>
            <person name="Castanera R."/>
            <person name="Alfaro M."/>
            <person name="Ramirez L."/>
            <person name="Pisabarro A.G."/>
            <person name="Kuo A."/>
            <person name="Tritt A."/>
            <person name="Lipzen A."/>
            <person name="He G."/>
            <person name="Yan M."/>
            <person name="Ng V."/>
            <person name="Cullen D."/>
            <person name="Martin F."/>
            <person name="Rosso M.-N."/>
            <person name="Henrissat B."/>
            <person name="Hibbett D."/>
            <person name="Martinez A.T."/>
            <person name="Grigoriev I.V."/>
        </authorList>
    </citation>
    <scope>NUCLEOTIDE SEQUENCE</scope>
    <source>
        <strain evidence="2">CBS 247.69</strain>
    </source>
</reference>
<protein>
    <submittedName>
        <fullName evidence="2">Mitochondrial glycoprotein</fullName>
    </submittedName>
</protein>
<dbReference type="SUPFAM" id="SSF54529">
    <property type="entry name" value="Mitochondrial glycoprotein MAM33-like"/>
    <property type="match status" value="1"/>
</dbReference>
<feature type="compositionally biased region" description="Acidic residues" evidence="1">
    <location>
        <begin position="138"/>
        <end position="153"/>
    </location>
</feature>
<gene>
    <name evidence="2" type="ORF">BDZ94DRAFT_996751</name>
</gene>